<dbReference type="Pfam" id="PF00805">
    <property type="entry name" value="Pentapeptide"/>
    <property type="match status" value="5"/>
</dbReference>
<evidence type="ECO:0000313" key="3">
    <source>
        <dbReference type="EMBL" id="MET7013545.1"/>
    </source>
</evidence>
<keyword evidence="4" id="KW-1185">Reference proteome</keyword>
<dbReference type="RefSeq" id="WP_354600010.1">
    <property type="nucleotide sequence ID" value="NZ_JBEWZI010000004.1"/>
</dbReference>
<organism evidence="3 4">
    <name type="scientific">Uliginosibacterium flavum</name>
    <dbReference type="NCBI Taxonomy" id="1396831"/>
    <lineage>
        <taxon>Bacteria</taxon>
        <taxon>Pseudomonadati</taxon>
        <taxon>Pseudomonadota</taxon>
        <taxon>Betaproteobacteria</taxon>
        <taxon>Rhodocyclales</taxon>
        <taxon>Zoogloeaceae</taxon>
        <taxon>Uliginosibacterium</taxon>
    </lineage>
</organism>
<dbReference type="Gene3D" id="2.160.20.80">
    <property type="entry name" value="E3 ubiquitin-protein ligase SopA"/>
    <property type="match status" value="3"/>
</dbReference>
<evidence type="ECO:0000256" key="1">
    <source>
        <dbReference type="ARBA" id="ARBA00022737"/>
    </source>
</evidence>
<dbReference type="SUPFAM" id="SSF141571">
    <property type="entry name" value="Pentapeptide repeat-like"/>
    <property type="match status" value="3"/>
</dbReference>
<protein>
    <submittedName>
        <fullName evidence="3">DUF2169 domain-containing protein</fullName>
    </submittedName>
</protein>
<gene>
    <name evidence="3" type="ORF">ABXR19_05045</name>
</gene>
<dbReference type="Pfam" id="PF09937">
    <property type="entry name" value="DUF2169"/>
    <property type="match status" value="1"/>
</dbReference>
<keyword evidence="1" id="KW-0677">Repeat</keyword>
<feature type="domain" description="DUF2169" evidence="2">
    <location>
        <begin position="26"/>
        <end position="294"/>
    </location>
</feature>
<evidence type="ECO:0000313" key="4">
    <source>
        <dbReference type="Proteomes" id="UP001549691"/>
    </source>
</evidence>
<name>A0ABV2TJ24_9RHOO</name>
<comment type="caution">
    <text evidence="3">The sequence shown here is derived from an EMBL/GenBank/DDBJ whole genome shotgun (WGS) entry which is preliminary data.</text>
</comment>
<accession>A0ABV2TJ24</accession>
<dbReference type="Proteomes" id="UP001549691">
    <property type="component" value="Unassembled WGS sequence"/>
</dbReference>
<dbReference type="EMBL" id="JBEWZI010000004">
    <property type="protein sequence ID" value="MET7013545.1"/>
    <property type="molecule type" value="Genomic_DNA"/>
</dbReference>
<dbReference type="PANTHER" id="PTHR47485:SF1">
    <property type="entry name" value="THYLAKOID LUMENAL 17.4 KDA PROTEIN, CHLOROPLASTIC"/>
    <property type="match status" value="1"/>
</dbReference>
<sequence length="885" mass="95868">MKTIKPGALALLTRTIEFKGHFRFVVTPMLFVSLQGPLRLRGEAALWQFAADELGADAALDACMPKVRGEYLVHGRASPPGGPAPACAVRVRFAGLEKTLCVFGERHWQGQQASAPQAIHDQPLAWPLAYGGEGFALNPAGSGHIKPADKAALWRLPQMEYPDDPSIRPGTSIRPAGFGARDVTHPERAAMIGTYDDNWFKTDYPGLARDLDWRHFNVSAPDQWLNLPLPADAPWEFENLHPTQAVLRGQLPGILPRCFITRLIDDVPRCEEIPVQLDTVLFFPHRECAILIGRGHVEVADENAEDIKLLLAAADWQSEARPLEHYAEAIQKRLDPENGHFFLLKEDDLLPDGMNERYSVEQFVGSPPADPRPLLSENLRRRQTSEIEQARAMVASYGINPDEGHAPSLPATPDLLPQKLEELPAFLAQMQTRAEAGKAELAALEVKSDKARRALFASLGMDYSVIEREYSAKPKGPPIFKAQAEFDTLEKVRATLAAQNGPVAEIDQYLQDPAYRQRMQKAEQQSREAYRQSAHLQDAADAMPGERAAWVRQRAEQHLQAGNSFVGLDLTGANLAGMALAGVDFTGAQLEGIDFSGCDLSGACFDKAVLARAKLTGANLTGASLRETNLGEANLTDTNFTNAMLESAILQGAIFARACFAGANLQKANLIGGAKFSEGDLSGADASDLVLLDADLSGLLCRNTCLDRAAFVRCTLSGADFSGASLERASFIEVKAEGARLVGARIIKTVFVGVNNLDGCDFSGAQIHTCNFRPSSLRGARFEGAQIREADFSQTDLQGASFAAASATDCRFVKADLHRADLSGAKLMNSSFASARIEGADLRESNLYAADLARAAADGDTLLDGAITTKVRTYPRRRTPEAGAA</sequence>
<evidence type="ECO:0000259" key="2">
    <source>
        <dbReference type="Pfam" id="PF09937"/>
    </source>
</evidence>
<proteinExistence type="predicted"/>
<reference evidence="3 4" key="1">
    <citation type="submission" date="2024-07" db="EMBL/GenBank/DDBJ databases">
        <title>Uliginosibacterium flavum JJ3220;KACC:17644.</title>
        <authorList>
            <person name="Kim M.K."/>
        </authorList>
    </citation>
    <scope>NUCLEOTIDE SEQUENCE [LARGE SCALE GENOMIC DNA]</scope>
    <source>
        <strain evidence="3 4">KACC:17644</strain>
    </source>
</reference>
<dbReference type="InterPro" id="IPR018683">
    <property type="entry name" value="DUF2169"/>
</dbReference>
<dbReference type="PANTHER" id="PTHR47485">
    <property type="entry name" value="THYLAKOID LUMENAL 17.4 KDA PROTEIN, CHLOROPLASTIC"/>
    <property type="match status" value="1"/>
</dbReference>
<dbReference type="InterPro" id="IPR001646">
    <property type="entry name" value="5peptide_repeat"/>
</dbReference>